<organism evidence="2 3">
    <name type="scientific">Hufsiella arboris</name>
    <dbReference type="NCBI Taxonomy" id="2695275"/>
    <lineage>
        <taxon>Bacteria</taxon>
        <taxon>Pseudomonadati</taxon>
        <taxon>Bacteroidota</taxon>
        <taxon>Sphingobacteriia</taxon>
        <taxon>Sphingobacteriales</taxon>
        <taxon>Sphingobacteriaceae</taxon>
        <taxon>Hufsiella</taxon>
    </lineage>
</organism>
<reference evidence="2 3" key="1">
    <citation type="submission" date="2019-11" db="EMBL/GenBank/DDBJ databases">
        <title>Pedobacter sp. HMF7647 Genome sequencing and assembly.</title>
        <authorList>
            <person name="Kang H."/>
            <person name="Kim H."/>
            <person name="Joh K."/>
        </authorList>
    </citation>
    <scope>NUCLEOTIDE SEQUENCE [LARGE SCALE GENOMIC DNA]</scope>
    <source>
        <strain evidence="2 3">HMF7647</strain>
    </source>
</reference>
<keyword evidence="3" id="KW-1185">Reference proteome</keyword>
<proteinExistence type="predicted"/>
<dbReference type="EMBL" id="WVHT01000002">
    <property type="protein sequence ID" value="MXV50093.1"/>
    <property type="molecule type" value="Genomic_DNA"/>
</dbReference>
<evidence type="ECO:0000313" key="2">
    <source>
        <dbReference type="EMBL" id="MXV50093.1"/>
    </source>
</evidence>
<name>A0A7K1Y6A1_9SPHI</name>
<sequence length="55" mass="5876">MSFDKNTSMGRTNRATVQDQTQVSAAIDQATDPLANENESSTSEDQNSAPEAAED</sequence>
<feature type="compositionally biased region" description="Polar residues" evidence="1">
    <location>
        <begin position="37"/>
        <end position="49"/>
    </location>
</feature>
<evidence type="ECO:0000313" key="3">
    <source>
        <dbReference type="Proteomes" id="UP000466586"/>
    </source>
</evidence>
<comment type="caution">
    <text evidence="2">The sequence shown here is derived from an EMBL/GenBank/DDBJ whole genome shotgun (WGS) entry which is preliminary data.</text>
</comment>
<dbReference type="AlphaFoldDB" id="A0A7K1Y6A1"/>
<dbReference type="Proteomes" id="UP000466586">
    <property type="component" value="Unassembled WGS sequence"/>
</dbReference>
<feature type="compositionally biased region" description="Polar residues" evidence="1">
    <location>
        <begin position="1"/>
        <end position="24"/>
    </location>
</feature>
<protein>
    <submittedName>
        <fullName evidence="2">Uncharacterized protein</fullName>
    </submittedName>
</protein>
<feature type="region of interest" description="Disordered" evidence="1">
    <location>
        <begin position="1"/>
        <end position="55"/>
    </location>
</feature>
<evidence type="ECO:0000256" key="1">
    <source>
        <dbReference type="SAM" id="MobiDB-lite"/>
    </source>
</evidence>
<gene>
    <name evidence="2" type="ORF">GS399_03845</name>
</gene>
<accession>A0A7K1Y6A1</accession>
<dbReference type="RefSeq" id="WP_160843284.1">
    <property type="nucleotide sequence ID" value="NZ_WVHT01000002.1"/>
</dbReference>